<keyword evidence="2" id="KW-0472">Membrane</keyword>
<dbReference type="OrthoDB" id="2757612at2759"/>
<name>A0A5C2S4K7_9APHY</name>
<keyword evidence="2" id="KW-0812">Transmembrane</keyword>
<dbReference type="Proteomes" id="UP000313359">
    <property type="component" value="Unassembled WGS sequence"/>
</dbReference>
<gene>
    <name evidence="3" type="ORF">L227DRAFT_655131</name>
</gene>
<organism evidence="3 4">
    <name type="scientific">Lentinus tigrinus ALCF2SS1-6</name>
    <dbReference type="NCBI Taxonomy" id="1328759"/>
    <lineage>
        <taxon>Eukaryota</taxon>
        <taxon>Fungi</taxon>
        <taxon>Dikarya</taxon>
        <taxon>Basidiomycota</taxon>
        <taxon>Agaricomycotina</taxon>
        <taxon>Agaricomycetes</taxon>
        <taxon>Polyporales</taxon>
        <taxon>Polyporaceae</taxon>
        <taxon>Lentinus</taxon>
    </lineage>
</organism>
<feature type="region of interest" description="Disordered" evidence="1">
    <location>
        <begin position="292"/>
        <end position="311"/>
    </location>
</feature>
<evidence type="ECO:0000256" key="1">
    <source>
        <dbReference type="SAM" id="MobiDB-lite"/>
    </source>
</evidence>
<evidence type="ECO:0000256" key="2">
    <source>
        <dbReference type="SAM" id="Phobius"/>
    </source>
</evidence>
<proteinExistence type="predicted"/>
<accession>A0A5C2S4K7</accession>
<feature type="compositionally biased region" description="Low complexity" evidence="1">
    <location>
        <begin position="292"/>
        <end position="307"/>
    </location>
</feature>
<evidence type="ECO:0000313" key="3">
    <source>
        <dbReference type="EMBL" id="RPD57824.1"/>
    </source>
</evidence>
<protein>
    <submittedName>
        <fullName evidence="3">Uncharacterized protein</fullName>
    </submittedName>
</protein>
<feature type="transmembrane region" description="Helical" evidence="2">
    <location>
        <begin position="12"/>
        <end position="31"/>
    </location>
</feature>
<keyword evidence="2" id="KW-1133">Transmembrane helix</keyword>
<keyword evidence="4" id="KW-1185">Reference proteome</keyword>
<evidence type="ECO:0000313" key="4">
    <source>
        <dbReference type="Proteomes" id="UP000313359"/>
    </source>
</evidence>
<dbReference type="AlphaFoldDB" id="A0A5C2S4K7"/>
<dbReference type="EMBL" id="ML122278">
    <property type="protein sequence ID" value="RPD57824.1"/>
    <property type="molecule type" value="Genomic_DNA"/>
</dbReference>
<reference evidence="3" key="1">
    <citation type="journal article" date="2018" name="Genome Biol. Evol.">
        <title>Genomics and development of Lentinus tigrinus, a white-rot wood-decaying mushroom with dimorphic fruiting bodies.</title>
        <authorList>
            <person name="Wu B."/>
            <person name="Xu Z."/>
            <person name="Knudson A."/>
            <person name="Carlson A."/>
            <person name="Chen N."/>
            <person name="Kovaka S."/>
            <person name="LaButti K."/>
            <person name="Lipzen A."/>
            <person name="Pennachio C."/>
            <person name="Riley R."/>
            <person name="Schakwitz W."/>
            <person name="Umezawa K."/>
            <person name="Ohm R.A."/>
            <person name="Grigoriev I.V."/>
            <person name="Nagy L.G."/>
            <person name="Gibbons J."/>
            <person name="Hibbett D."/>
        </authorList>
    </citation>
    <scope>NUCLEOTIDE SEQUENCE [LARGE SCALE GENOMIC DNA]</scope>
    <source>
        <strain evidence="3">ALCF2SS1-6</strain>
    </source>
</reference>
<sequence length="332" mass="36848">MSSTSMGIETWGFVASLIGTVFLVPQLWTWLKNAMPSSKMRELDVLLSETEGLLHSALAEGTITYAYYDRFFHTRIWSAKLRADQYRATVYNINGRWHEWRLWMAGLSGRISDVMDTLSGIRAQIAATSSEGRQRLTSMGCTTNLTLVQFARREEVSNLILPDRPISAAMAKQVSAIHSDDPDPSSDCITPPTFPMHTSIPGSICAAAVPHTNADSKSLDKLPHHQLLPPIAYRTPTTDLRPATRVVLCRSNKTESDHDGTAVEHQKRHGIVGRLRSFTRFFRSTTTTIPHMAAHPSALPPSTAASSEKSKHLVYPQWEDSNPVTVHVHLPA</sequence>